<dbReference type="InterPro" id="IPR000182">
    <property type="entry name" value="GNAT_dom"/>
</dbReference>
<sequence>MTSDLDELRVLARACLDADGGLPLLTDDGMLRARLASGKTLDIRDGDGVLVASANVVVGTDAAATSGLVHPGHRGRGHGRNLVAWARAEAGDRPLVVTCENVSPAAERLYARAGLERVFAEDVLRHDLATVPHVPLPDGVTVVPVTDASRDDLFAAYVGSFADRPGFPDPSRDEWLEELEEDDEWRRDVSAVVLDADGGPVAFLNVLGSWVDQVGVVPAWRGRRLGAHLVTRALGALAAEDAGPAWLTVNLDNPAGALYRSLGFVRHGTRGRWA</sequence>
<dbReference type="Pfam" id="PF00583">
    <property type="entry name" value="Acetyltransf_1"/>
    <property type="match status" value="2"/>
</dbReference>
<dbReference type="InterPro" id="IPR016181">
    <property type="entry name" value="Acyl_CoA_acyltransferase"/>
</dbReference>
<comment type="caution">
    <text evidence="4">The sequence shown here is derived from an EMBL/GenBank/DDBJ whole genome shotgun (WGS) entry which is preliminary data.</text>
</comment>
<feature type="domain" description="N-acetyltransferase" evidence="3">
    <location>
        <begin position="1"/>
        <end position="137"/>
    </location>
</feature>
<evidence type="ECO:0000256" key="1">
    <source>
        <dbReference type="ARBA" id="ARBA00022679"/>
    </source>
</evidence>
<reference evidence="5" key="1">
    <citation type="journal article" date="2019" name="Int. J. Syst. Evol. Microbiol.">
        <title>The Global Catalogue of Microorganisms (GCM) 10K type strain sequencing project: providing services to taxonomists for standard genome sequencing and annotation.</title>
        <authorList>
            <consortium name="The Broad Institute Genomics Platform"/>
            <consortium name="The Broad Institute Genome Sequencing Center for Infectious Disease"/>
            <person name="Wu L."/>
            <person name="Ma J."/>
        </authorList>
    </citation>
    <scope>NUCLEOTIDE SEQUENCE [LARGE SCALE GENOMIC DNA]</scope>
    <source>
        <strain evidence="5">CCUG 54522</strain>
    </source>
</reference>
<evidence type="ECO:0000313" key="4">
    <source>
        <dbReference type="EMBL" id="MFC6041569.1"/>
    </source>
</evidence>
<gene>
    <name evidence="4" type="ORF">ACFPYL_00685</name>
</gene>
<dbReference type="SUPFAM" id="SSF55729">
    <property type="entry name" value="Acyl-CoA N-acyltransferases (Nat)"/>
    <property type="match status" value="1"/>
</dbReference>
<evidence type="ECO:0000259" key="3">
    <source>
        <dbReference type="PROSITE" id="PS51186"/>
    </source>
</evidence>
<name>A0ABW1LCY1_9ACTN</name>
<dbReference type="PANTHER" id="PTHR43877">
    <property type="entry name" value="AMINOALKYLPHOSPHONATE N-ACETYLTRANSFERASE-RELATED-RELATED"/>
    <property type="match status" value="1"/>
</dbReference>
<accession>A0ABW1LCY1</accession>
<dbReference type="RefSeq" id="WP_379149339.1">
    <property type="nucleotide sequence ID" value="NZ_JBHSRJ010000001.1"/>
</dbReference>
<feature type="domain" description="N-acetyltransferase" evidence="3">
    <location>
        <begin position="140"/>
        <end position="274"/>
    </location>
</feature>
<organism evidence="4 5">
    <name type="scientific">Nocardioides hankookensis</name>
    <dbReference type="NCBI Taxonomy" id="443157"/>
    <lineage>
        <taxon>Bacteria</taxon>
        <taxon>Bacillati</taxon>
        <taxon>Actinomycetota</taxon>
        <taxon>Actinomycetes</taxon>
        <taxon>Propionibacteriales</taxon>
        <taxon>Nocardioidaceae</taxon>
        <taxon>Nocardioides</taxon>
    </lineage>
</organism>
<protein>
    <submittedName>
        <fullName evidence="4">GNAT family N-acetyltransferase</fullName>
    </submittedName>
</protein>
<dbReference type="Gene3D" id="3.40.630.30">
    <property type="match status" value="1"/>
</dbReference>
<keyword evidence="5" id="KW-1185">Reference proteome</keyword>
<dbReference type="PROSITE" id="PS51186">
    <property type="entry name" value="GNAT"/>
    <property type="match status" value="2"/>
</dbReference>
<dbReference type="Proteomes" id="UP001596135">
    <property type="component" value="Unassembled WGS sequence"/>
</dbReference>
<dbReference type="InterPro" id="IPR050832">
    <property type="entry name" value="Bact_Acetyltransf"/>
</dbReference>
<dbReference type="EMBL" id="JBHSRJ010000001">
    <property type="protein sequence ID" value="MFC6041569.1"/>
    <property type="molecule type" value="Genomic_DNA"/>
</dbReference>
<evidence type="ECO:0000256" key="2">
    <source>
        <dbReference type="ARBA" id="ARBA00023315"/>
    </source>
</evidence>
<keyword evidence="1" id="KW-0808">Transferase</keyword>
<evidence type="ECO:0000313" key="5">
    <source>
        <dbReference type="Proteomes" id="UP001596135"/>
    </source>
</evidence>
<dbReference type="CDD" id="cd04301">
    <property type="entry name" value="NAT_SF"/>
    <property type="match status" value="1"/>
</dbReference>
<keyword evidence="2" id="KW-0012">Acyltransferase</keyword>
<proteinExistence type="predicted"/>